<dbReference type="Proteomes" id="UP001408356">
    <property type="component" value="Unassembled WGS sequence"/>
</dbReference>
<keyword evidence="2" id="KW-0472">Membrane</keyword>
<comment type="caution">
    <text evidence="3">The sequence shown here is derived from an EMBL/GenBank/DDBJ whole genome shotgun (WGS) entry which is preliminary data.</text>
</comment>
<evidence type="ECO:0000313" key="3">
    <source>
        <dbReference type="EMBL" id="KAK9416266.1"/>
    </source>
</evidence>
<evidence type="ECO:0000256" key="2">
    <source>
        <dbReference type="SAM" id="Phobius"/>
    </source>
</evidence>
<feature type="region of interest" description="Disordered" evidence="1">
    <location>
        <begin position="187"/>
        <end position="224"/>
    </location>
</feature>
<evidence type="ECO:0000256" key="1">
    <source>
        <dbReference type="SAM" id="MobiDB-lite"/>
    </source>
</evidence>
<keyword evidence="4" id="KW-1185">Reference proteome</keyword>
<sequence length="242" mass="26804">MRRFENIWHKRQLVPNWILQCIAAGIFMIAAGLLIAAAAYVKNNESDLELSDYEYYGYSADDLVKFAAITGGVIFAFAILTIIFDIVECVLYARRVLNPVTLLVLAVLKTLAWGIYFIMAIVSAVRGSVGWLDILLSAVLVSTSLSQLIMGARYTHRMRKGTLDNRGAYKPTVAGQPGAGAMPGFYAGPQPQYQQPHENPFNDTAYRSPSPQPPAYGQPPHDANLYGYAHHDVEMQPQKPMH</sequence>
<gene>
    <name evidence="3" type="ORF">SUNI508_01683</name>
</gene>
<protein>
    <submittedName>
        <fullName evidence="3">Uncharacterized protein</fullName>
    </submittedName>
</protein>
<keyword evidence="2" id="KW-1133">Transmembrane helix</keyword>
<organism evidence="3 4">
    <name type="scientific">Seiridium unicorne</name>
    <dbReference type="NCBI Taxonomy" id="138068"/>
    <lineage>
        <taxon>Eukaryota</taxon>
        <taxon>Fungi</taxon>
        <taxon>Dikarya</taxon>
        <taxon>Ascomycota</taxon>
        <taxon>Pezizomycotina</taxon>
        <taxon>Sordariomycetes</taxon>
        <taxon>Xylariomycetidae</taxon>
        <taxon>Amphisphaeriales</taxon>
        <taxon>Sporocadaceae</taxon>
        <taxon>Seiridium</taxon>
    </lineage>
</organism>
<keyword evidence="2" id="KW-0812">Transmembrane</keyword>
<evidence type="ECO:0000313" key="4">
    <source>
        <dbReference type="Proteomes" id="UP001408356"/>
    </source>
</evidence>
<name>A0ABR2UNW8_9PEZI</name>
<feature type="transmembrane region" description="Helical" evidence="2">
    <location>
        <begin position="21"/>
        <end position="41"/>
    </location>
</feature>
<proteinExistence type="predicted"/>
<accession>A0ABR2UNW8</accession>
<feature type="compositionally biased region" description="Polar residues" evidence="1">
    <location>
        <begin position="191"/>
        <end position="207"/>
    </location>
</feature>
<dbReference type="EMBL" id="JARVKF010000407">
    <property type="protein sequence ID" value="KAK9416266.1"/>
    <property type="molecule type" value="Genomic_DNA"/>
</dbReference>
<feature type="transmembrane region" description="Helical" evidence="2">
    <location>
        <begin position="66"/>
        <end position="93"/>
    </location>
</feature>
<reference evidence="3 4" key="1">
    <citation type="journal article" date="2024" name="J. Plant Pathol.">
        <title>Sequence and assembly of the genome of Seiridium unicorne, isolate CBS 538.82, causal agent of cypress canker disease.</title>
        <authorList>
            <person name="Scali E."/>
            <person name="Rocca G.D."/>
            <person name="Danti R."/>
            <person name="Garbelotto M."/>
            <person name="Barberini S."/>
            <person name="Baroncelli R."/>
            <person name="Emiliani G."/>
        </authorList>
    </citation>
    <scope>NUCLEOTIDE SEQUENCE [LARGE SCALE GENOMIC DNA]</scope>
    <source>
        <strain evidence="3 4">BM-138-508</strain>
    </source>
</reference>
<feature type="transmembrane region" description="Helical" evidence="2">
    <location>
        <begin position="131"/>
        <end position="150"/>
    </location>
</feature>
<feature type="transmembrane region" description="Helical" evidence="2">
    <location>
        <begin position="100"/>
        <end position="125"/>
    </location>
</feature>